<dbReference type="Proteomes" id="UP001180020">
    <property type="component" value="Unassembled WGS sequence"/>
</dbReference>
<reference evidence="1" key="2">
    <citation type="submission" date="2023-06" db="EMBL/GenBank/DDBJ databases">
        <authorList>
            <person name="Ma L."/>
            <person name="Liu K.-W."/>
            <person name="Li Z."/>
            <person name="Hsiao Y.-Y."/>
            <person name="Qi Y."/>
            <person name="Fu T."/>
            <person name="Tang G."/>
            <person name="Zhang D."/>
            <person name="Sun W.-H."/>
            <person name="Liu D.-K."/>
            <person name="Li Y."/>
            <person name="Chen G.-Z."/>
            <person name="Liu X.-D."/>
            <person name="Liao X.-Y."/>
            <person name="Jiang Y.-T."/>
            <person name="Yu X."/>
            <person name="Hao Y."/>
            <person name="Huang J."/>
            <person name="Zhao X.-W."/>
            <person name="Ke S."/>
            <person name="Chen Y.-Y."/>
            <person name="Wu W.-L."/>
            <person name="Hsu J.-L."/>
            <person name="Lin Y.-F."/>
            <person name="Huang M.-D."/>
            <person name="Li C.-Y."/>
            <person name="Huang L."/>
            <person name="Wang Z.-W."/>
            <person name="Zhao X."/>
            <person name="Zhong W.-Y."/>
            <person name="Peng D.-H."/>
            <person name="Ahmad S."/>
            <person name="Lan S."/>
            <person name="Zhang J.-S."/>
            <person name="Tsai W.-C."/>
            <person name="Van De Peer Y."/>
            <person name="Liu Z.-J."/>
        </authorList>
    </citation>
    <scope>NUCLEOTIDE SEQUENCE</scope>
    <source>
        <strain evidence="1">CP</strain>
        <tissue evidence="1">Leaves</tissue>
    </source>
</reference>
<keyword evidence="2" id="KW-1185">Reference proteome</keyword>
<evidence type="ECO:0000313" key="1">
    <source>
        <dbReference type="EMBL" id="KAK1295278.1"/>
    </source>
</evidence>
<evidence type="ECO:0000313" key="2">
    <source>
        <dbReference type="Proteomes" id="UP001180020"/>
    </source>
</evidence>
<name>A0AAV9D4C2_ACOCL</name>
<gene>
    <name evidence="1" type="ORF">QJS10_CPA16g00849</name>
</gene>
<dbReference type="AlphaFoldDB" id="A0AAV9D4C2"/>
<sequence length="77" mass="8480">MMALLKVHVDQVGIMLSEYTKDNWGRVSAKSIVDGAQCSESKLGGPMVLHGRPQYYSLGRRSKRHGGITGDVQQFSD</sequence>
<protein>
    <submittedName>
        <fullName evidence="1">Uncharacterized protein</fullName>
    </submittedName>
</protein>
<comment type="caution">
    <text evidence="1">The sequence shown here is derived from an EMBL/GenBank/DDBJ whole genome shotgun (WGS) entry which is preliminary data.</text>
</comment>
<proteinExistence type="predicted"/>
<organism evidence="1 2">
    <name type="scientific">Acorus calamus</name>
    <name type="common">Sweet flag</name>
    <dbReference type="NCBI Taxonomy" id="4465"/>
    <lineage>
        <taxon>Eukaryota</taxon>
        <taxon>Viridiplantae</taxon>
        <taxon>Streptophyta</taxon>
        <taxon>Embryophyta</taxon>
        <taxon>Tracheophyta</taxon>
        <taxon>Spermatophyta</taxon>
        <taxon>Magnoliopsida</taxon>
        <taxon>Liliopsida</taxon>
        <taxon>Acoraceae</taxon>
        <taxon>Acorus</taxon>
    </lineage>
</organism>
<dbReference type="EMBL" id="JAUJYO010000016">
    <property type="protein sequence ID" value="KAK1295278.1"/>
    <property type="molecule type" value="Genomic_DNA"/>
</dbReference>
<reference evidence="1" key="1">
    <citation type="journal article" date="2023" name="Nat. Commun.">
        <title>Diploid and tetraploid genomes of Acorus and the evolution of monocots.</title>
        <authorList>
            <person name="Ma L."/>
            <person name="Liu K.W."/>
            <person name="Li Z."/>
            <person name="Hsiao Y.Y."/>
            <person name="Qi Y."/>
            <person name="Fu T."/>
            <person name="Tang G.D."/>
            <person name="Zhang D."/>
            <person name="Sun W.H."/>
            <person name="Liu D.K."/>
            <person name="Li Y."/>
            <person name="Chen G.Z."/>
            <person name="Liu X.D."/>
            <person name="Liao X.Y."/>
            <person name="Jiang Y.T."/>
            <person name="Yu X."/>
            <person name="Hao Y."/>
            <person name="Huang J."/>
            <person name="Zhao X.W."/>
            <person name="Ke S."/>
            <person name="Chen Y.Y."/>
            <person name="Wu W.L."/>
            <person name="Hsu J.L."/>
            <person name="Lin Y.F."/>
            <person name="Huang M.D."/>
            <person name="Li C.Y."/>
            <person name="Huang L."/>
            <person name="Wang Z.W."/>
            <person name="Zhao X."/>
            <person name="Zhong W.Y."/>
            <person name="Peng D.H."/>
            <person name="Ahmad S."/>
            <person name="Lan S."/>
            <person name="Zhang J.S."/>
            <person name="Tsai W.C."/>
            <person name="Van de Peer Y."/>
            <person name="Liu Z.J."/>
        </authorList>
    </citation>
    <scope>NUCLEOTIDE SEQUENCE</scope>
    <source>
        <strain evidence="1">CP</strain>
    </source>
</reference>
<accession>A0AAV9D4C2</accession>